<feature type="transmembrane region" description="Helical" evidence="11">
    <location>
        <begin position="815"/>
        <end position="842"/>
    </location>
</feature>
<dbReference type="PANTHER" id="PTHR43173:SF3">
    <property type="entry name" value="ABC1 FAMILY PROTEIN"/>
    <property type="match status" value="1"/>
</dbReference>
<evidence type="ECO:0000313" key="13">
    <source>
        <dbReference type="EMBL" id="OLP94439.1"/>
    </source>
</evidence>
<name>A0A1Q9DH11_SYMMI</name>
<dbReference type="InterPro" id="IPR011011">
    <property type="entry name" value="Znf_FYVE_PHD"/>
</dbReference>
<evidence type="ECO:0000256" key="1">
    <source>
        <dbReference type="ARBA" id="ARBA00012386"/>
    </source>
</evidence>
<dbReference type="CDD" id="cd05121">
    <property type="entry name" value="ABC1_ADCK3-like"/>
    <property type="match status" value="1"/>
</dbReference>
<feature type="transmembrane region" description="Helical" evidence="11">
    <location>
        <begin position="849"/>
        <end position="868"/>
    </location>
</feature>
<evidence type="ECO:0000313" key="14">
    <source>
        <dbReference type="Proteomes" id="UP000186817"/>
    </source>
</evidence>
<sequence>MTDSWAPPGGAATAQFRTLAASLSAAEAAQLIKRCAACLADELRAGNQDRTSAPITRLAAVIRGGGAEAPMVFLIEYWQPGGEVGGDVREVAEAEAQSQAQARVEVASCDVLLDLAAGRLSPLVAMARRKVKVSGEMQAARPLAPFLKRAVPKALGEFQEGRSVVSRIWLLWLSAYVCALQIHLTDAMLSNARVGSRALSSRDFGGQPSAKKPSAQLSAKPTRQKGRPASTLAFFVARVCPVFSCLLWRRGWRPWKCLQATRLRDVAVRCQESAQGPQGILPSKCERCNRKLCLCAALPQTRLDTKTRVVLFTHPKEKRRALGSGPLLQLCLSNITEIVGKELPDPPEDSALHDKLVEGGRQPVLVYPGPKAVELVPGFQTEAFTSPVTLIFIDARWDQARIMLNRSEWLQGLPRARLPKLQSRYLFRRQPEPGCLSTLEAAAEALHALEPERSGPGLREALLAPFQEMIRLQSQFLPDKQDKNPRGLVLDGEGLEAAKENAHPSWNRRRKRRHRRRMMLAGQSQVKDPSAALTSQASSAFGFWMPDHASPTCVLCGRAWMPIIRQRHHCRACGSLVCGQCSFCPNGRSSRRCLRCGVDASLQWNGSTASMSSMSMSASVIMTPRMQESFTTTAAAPIEEKRRLPSLPPNSETEGLLLAQLQAALAPKIRAPIPASQPSEREQRLWERVVAAEKRTLEAEAEGGFRKLGQLLLGSLLAFVARHAFLVAVFFLGVTSHAGLKQFALSLGGERLSAYGEHLFIFVVATAAVLLLSIFRPVSLLVSAVTLSGVVWLLVRTFSLDVPGSASLSGDWRALAFPVAVLHLPGWSTACFLLGISVLVVRRLQSYHYFLRLAEIYVTAAFPIAFYFTCKTVQKVFKLSAQQAQDWMYDPADKIVAPFLGNRFAALGGLFVKAGQWMANMAATPIVWQQELKKLQDCAPRDTDTYVKSLLEAELGSDFQDIFEEFEFEPVASASIAQVHKARMKGTGQQVAVKLQHEGVEPMMLLDLTALKRILRFTCWLGGNDWDEIKQVTEGWMKEMIHELDFHREVENLQEVRKGMADAGVDVIVPSEIEGRVSRRAFIMDFCEGFRFTDLDQLALAGVDRKALSARAVHAVATQLLEIGVFNSDPHGGNLLCQVRDGTTAVPVLLDFGNCIRLPEEQRLLYCRLLVALSETSMTSVCEAMKNLGFFNSQTEVHPGRDMEYMMMVFRDTGNRKHQMAGMKNFRELRKSQNKSDIEALDENIKKDKKKAKAKTERYPKKMPPEAVLFLRMMLLVRGLCFQLDAELPFLQLFEMHARRALACRFPKVHRALSAVSTGDDRGRSRAGAAHMAMVTLIREAIAACCVERPGLGVQVCVYIGENCAVDECGGVLGTVDPRPMTRSTRIPLADLARLPWLLALHSAVKQGMIQYSERLMSMPVGSRCNTEATLADVLSHRAFQDGDPRDALTGSTVTELAKLQHMQKRMAAAIAPGAGQACYLPWGSGYVAAAALRQLGHDDEVAALERLLPGFKVAKDELALRASTTEDMATLSSALFADLRGMAGGAIGSSGGIFTGPAAQPKASGPGKEKEEPAAAKTAGKGKADKETDDSPKKQPDTHRKTLARSVFEDAGGLLADVGLANQAALWASEVCPDLACASSARSLAWVLASACPTKDARPVCAREVEISHSHPMGMLLSQLAPAPRSWDDRGLQVMELEGSGKSALGLSSCGGLLGLALQWPGQALNGSGAAAAKPVTAVVLCNELSMAAVPSQILGRVADALRLPRPSGLM</sequence>
<keyword evidence="14" id="KW-1185">Reference proteome</keyword>
<evidence type="ECO:0000256" key="7">
    <source>
        <dbReference type="ARBA" id="ARBA00022833"/>
    </source>
</evidence>
<comment type="caution">
    <text evidence="13">The sequence shown here is derived from an EMBL/GenBank/DDBJ whole genome shotgun (WGS) entry which is preliminary data.</text>
</comment>
<dbReference type="GO" id="GO:0008270">
    <property type="term" value="F:zinc ion binding"/>
    <property type="evidence" value="ECO:0007669"/>
    <property type="project" value="UniProtKB-KW"/>
</dbReference>
<dbReference type="SUPFAM" id="SSF56601">
    <property type="entry name" value="beta-lactamase/transpeptidase-like"/>
    <property type="match status" value="1"/>
</dbReference>
<dbReference type="Gene3D" id="3.30.40.10">
    <property type="entry name" value="Zinc/RING finger domain, C3HC4 (zinc finger)"/>
    <property type="match status" value="1"/>
</dbReference>
<dbReference type="InterPro" id="IPR011009">
    <property type="entry name" value="Kinase-like_dom_sf"/>
</dbReference>
<evidence type="ECO:0000259" key="12">
    <source>
        <dbReference type="PROSITE" id="PS50178"/>
    </source>
</evidence>
<evidence type="ECO:0000256" key="8">
    <source>
        <dbReference type="ARBA" id="ARBA00048718"/>
    </source>
</evidence>
<evidence type="ECO:0000256" key="4">
    <source>
        <dbReference type="ARBA" id="ARBA00022694"/>
    </source>
</evidence>
<keyword evidence="11" id="KW-1133">Transmembrane helix</keyword>
<keyword evidence="5" id="KW-0479">Metal-binding</keyword>
<dbReference type="PANTHER" id="PTHR43173">
    <property type="entry name" value="ABC1 FAMILY PROTEIN"/>
    <property type="match status" value="1"/>
</dbReference>
<keyword evidence="2" id="KW-0808">Transferase</keyword>
<dbReference type="Pfam" id="PF03109">
    <property type="entry name" value="ABC1"/>
    <property type="match status" value="1"/>
</dbReference>
<dbReference type="EMBL" id="LSRX01000542">
    <property type="protein sequence ID" value="OLP94439.1"/>
    <property type="molecule type" value="Genomic_DNA"/>
</dbReference>
<proteinExistence type="predicted"/>
<keyword evidence="11" id="KW-0812">Transmembrane</keyword>
<feature type="compositionally biased region" description="Basic and acidic residues" evidence="10">
    <location>
        <begin position="1583"/>
        <end position="1601"/>
    </location>
</feature>
<dbReference type="InterPro" id="IPR017455">
    <property type="entry name" value="Znf_FYVE-rel"/>
</dbReference>
<comment type="catalytic activity">
    <reaction evidence="8">
        <text>a uridine in tRNA + S-adenosyl-L-methionine = a 3-[(3S)-3-amino-3-carboxypropyl]uridine in tRNA + S-methyl-5'-thioadenosine + H(+)</text>
        <dbReference type="Rhea" id="RHEA:62432"/>
        <dbReference type="Rhea" id="RHEA-COMP:13339"/>
        <dbReference type="Rhea" id="RHEA-COMP:16092"/>
        <dbReference type="ChEBI" id="CHEBI:15378"/>
        <dbReference type="ChEBI" id="CHEBI:17509"/>
        <dbReference type="ChEBI" id="CHEBI:59789"/>
        <dbReference type="ChEBI" id="CHEBI:65315"/>
        <dbReference type="ChEBI" id="CHEBI:82930"/>
        <dbReference type="EC" id="2.5.1.25"/>
    </reaction>
</comment>
<dbReference type="InterPro" id="IPR005636">
    <property type="entry name" value="DTW"/>
</dbReference>
<dbReference type="InterPro" id="IPR012338">
    <property type="entry name" value="Beta-lactam/transpept-like"/>
</dbReference>
<keyword evidence="13" id="KW-0418">Kinase</keyword>
<organism evidence="13 14">
    <name type="scientific">Symbiodinium microadriaticum</name>
    <name type="common">Dinoflagellate</name>
    <name type="synonym">Zooxanthella microadriatica</name>
    <dbReference type="NCBI Taxonomy" id="2951"/>
    <lineage>
        <taxon>Eukaryota</taxon>
        <taxon>Sar</taxon>
        <taxon>Alveolata</taxon>
        <taxon>Dinophyceae</taxon>
        <taxon>Suessiales</taxon>
        <taxon>Symbiodiniaceae</taxon>
        <taxon>Symbiodinium</taxon>
    </lineage>
</organism>
<dbReference type="InterPro" id="IPR036527">
    <property type="entry name" value="SCP2_sterol-bd_dom_sf"/>
</dbReference>
<feature type="domain" description="FYVE-type" evidence="12">
    <location>
        <begin position="547"/>
        <end position="582"/>
    </location>
</feature>
<evidence type="ECO:0000256" key="9">
    <source>
        <dbReference type="PROSITE-ProRule" id="PRU00091"/>
    </source>
</evidence>
<dbReference type="SUPFAM" id="SSF55718">
    <property type="entry name" value="SCP-like"/>
    <property type="match status" value="1"/>
</dbReference>
<evidence type="ECO:0000256" key="5">
    <source>
        <dbReference type="ARBA" id="ARBA00022723"/>
    </source>
</evidence>
<dbReference type="GO" id="GO:0016301">
    <property type="term" value="F:kinase activity"/>
    <property type="evidence" value="ECO:0007669"/>
    <property type="project" value="UniProtKB-KW"/>
</dbReference>
<keyword evidence="4" id="KW-0819">tRNA processing</keyword>
<feature type="transmembrane region" description="Helical" evidence="11">
    <location>
        <begin position="711"/>
        <end position="732"/>
    </location>
</feature>
<dbReference type="EC" id="2.5.1.25" evidence="1"/>
<dbReference type="PROSITE" id="PS50178">
    <property type="entry name" value="ZF_FYVE"/>
    <property type="match status" value="1"/>
</dbReference>
<evidence type="ECO:0000256" key="3">
    <source>
        <dbReference type="ARBA" id="ARBA00022691"/>
    </source>
</evidence>
<protein>
    <recommendedName>
        <fullName evidence="1">tRNA-uridine aminocarboxypropyltransferase</fullName>
        <ecNumber evidence="1">2.5.1.25</ecNumber>
    </recommendedName>
</protein>
<keyword evidence="3" id="KW-0949">S-adenosyl-L-methionine</keyword>
<dbReference type="GO" id="GO:0008033">
    <property type="term" value="P:tRNA processing"/>
    <property type="evidence" value="ECO:0007669"/>
    <property type="project" value="UniProtKB-KW"/>
</dbReference>
<dbReference type="OrthoDB" id="201153at2759"/>
<dbReference type="InterPro" id="IPR000306">
    <property type="entry name" value="Znf_FYVE"/>
</dbReference>
<dbReference type="Proteomes" id="UP000186817">
    <property type="component" value="Unassembled WGS sequence"/>
</dbReference>
<evidence type="ECO:0000256" key="6">
    <source>
        <dbReference type="ARBA" id="ARBA00022771"/>
    </source>
</evidence>
<keyword evidence="7" id="KW-0862">Zinc</keyword>
<evidence type="ECO:0000256" key="11">
    <source>
        <dbReference type="SAM" id="Phobius"/>
    </source>
</evidence>
<feature type="transmembrane region" description="Helical" evidence="11">
    <location>
        <begin position="752"/>
        <end position="771"/>
    </location>
</feature>
<evidence type="ECO:0000256" key="2">
    <source>
        <dbReference type="ARBA" id="ARBA00022679"/>
    </source>
</evidence>
<dbReference type="Pfam" id="PF03942">
    <property type="entry name" value="DTW"/>
    <property type="match status" value="1"/>
</dbReference>
<dbReference type="SUPFAM" id="SSF56112">
    <property type="entry name" value="Protein kinase-like (PK-like)"/>
    <property type="match status" value="1"/>
</dbReference>
<feature type="region of interest" description="Disordered" evidence="10">
    <location>
        <begin position="200"/>
        <end position="224"/>
    </location>
</feature>
<dbReference type="InterPro" id="IPR004147">
    <property type="entry name" value="ABC1_dom"/>
</dbReference>
<dbReference type="GO" id="GO:0016432">
    <property type="term" value="F:tRNA-uridine aminocarboxypropyltransferase activity"/>
    <property type="evidence" value="ECO:0007669"/>
    <property type="project" value="UniProtKB-EC"/>
</dbReference>
<dbReference type="SMART" id="SM01144">
    <property type="entry name" value="DTW"/>
    <property type="match status" value="1"/>
</dbReference>
<feature type="region of interest" description="Disordered" evidence="10">
    <location>
        <begin position="1556"/>
        <end position="1603"/>
    </location>
</feature>
<keyword evidence="6 9" id="KW-0863">Zinc-finger</keyword>
<dbReference type="InterPro" id="IPR013083">
    <property type="entry name" value="Znf_RING/FYVE/PHD"/>
</dbReference>
<dbReference type="SUPFAM" id="SSF57903">
    <property type="entry name" value="FYVE/PHD zinc finger"/>
    <property type="match status" value="1"/>
</dbReference>
<gene>
    <name evidence="13" type="ORF">AK812_SmicGene23544</name>
</gene>
<evidence type="ECO:0000256" key="10">
    <source>
        <dbReference type="SAM" id="MobiDB-lite"/>
    </source>
</evidence>
<keyword evidence="11" id="KW-0472">Membrane</keyword>
<dbReference type="InterPro" id="IPR051130">
    <property type="entry name" value="Mito_struct-func_regulator"/>
</dbReference>
<reference evidence="13 14" key="1">
    <citation type="submission" date="2016-02" db="EMBL/GenBank/DDBJ databases">
        <title>Genome analysis of coral dinoflagellate symbionts highlights evolutionary adaptations to a symbiotic lifestyle.</title>
        <authorList>
            <person name="Aranda M."/>
            <person name="Li Y."/>
            <person name="Liew Y.J."/>
            <person name="Baumgarten S."/>
            <person name="Simakov O."/>
            <person name="Wilson M."/>
            <person name="Piel J."/>
            <person name="Ashoor H."/>
            <person name="Bougouffa S."/>
            <person name="Bajic V.B."/>
            <person name="Ryu T."/>
            <person name="Ravasi T."/>
            <person name="Bayer T."/>
            <person name="Micklem G."/>
            <person name="Kim H."/>
            <person name="Bhak J."/>
            <person name="Lajeunesse T.C."/>
            <person name="Voolstra C.R."/>
        </authorList>
    </citation>
    <scope>NUCLEOTIDE SEQUENCE [LARGE SCALE GENOMIC DNA]</scope>
    <source>
        <strain evidence="13 14">CCMP2467</strain>
    </source>
</reference>
<accession>A0A1Q9DH11</accession>
<dbReference type="Pfam" id="PF01363">
    <property type="entry name" value="FYVE"/>
    <property type="match status" value="1"/>
</dbReference>